<protein>
    <submittedName>
        <fullName evidence="1">Uncharacterized protein</fullName>
    </submittedName>
</protein>
<dbReference type="AlphaFoldDB" id="C6T1U8"/>
<accession>C6T1U8</accession>
<proteinExistence type="evidence at transcript level"/>
<feature type="non-terminal residue" evidence="1">
    <location>
        <position position="75"/>
    </location>
</feature>
<sequence length="75" mass="8459">MQLLAFQVFLLTQARPGPVVFGLPPILESEPLFFEGCGGCLFLSPKLLEMSFGSELILIKQCKYRFNELFVSIVF</sequence>
<evidence type="ECO:0000313" key="1">
    <source>
        <dbReference type="EMBL" id="ACU15559.1"/>
    </source>
</evidence>
<dbReference type="EMBL" id="BT091404">
    <property type="protein sequence ID" value="ACU15559.1"/>
    <property type="molecule type" value="mRNA"/>
</dbReference>
<name>C6T1U8_SOYBN</name>
<reference evidence="1" key="1">
    <citation type="submission" date="2009-08" db="EMBL/GenBank/DDBJ databases">
        <authorList>
            <person name="Cheung F."/>
            <person name="Xiao Y."/>
            <person name="Chan A."/>
            <person name="Moskal W."/>
            <person name="Town C.D."/>
        </authorList>
    </citation>
    <scope>NUCLEOTIDE SEQUENCE</scope>
</reference>
<organism evidence="1">
    <name type="scientific">Glycine max</name>
    <name type="common">Soybean</name>
    <name type="synonym">Glycine hispida</name>
    <dbReference type="NCBI Taxonomy" id="3847"/>
    <lineage>
        <taxon>Eukaryota</taxon>
        <taxon>Viridiplantae</taxon>
        <taxon>Streptophyta</taxon>
        <taxon>Embryophyta</taxon>
        <taxon>Tracheophyta</taxon>
        <taxon>Spermatophyta</taxon>
        <taxon>Magnoliopsida</taxon>
        <taxon>eudicotyledons</taxon>
        <taxon>Gunneridae</taxon>
        <taxon>Pentapetalae</taxon>
        <taxon>rosids</taxon>
        <taxon>fabids</taxon>
        <taxon>Fabales</taxon>
        <taxon>Fabaceae</taxon>
        <taxon>Papilionoideae</taxon>
        <taxon>50 kb inversion clade</taxon>
        <taxon>NPAAA clade</taxon>
        <taxon>indigoferoid/millettioid clade</taxon>
        <taxon>Phaseoleae</taxon>
        <taxon>Glycine</taxon>
        <taxon>Glycine subgen. Soja</taxon>
    </lineage>
</organism>